<protein>
    <submittedName>
        <fullName evidence="2">Glycosyltransferase family 2 protein</fullName>
    </submittedName>
</protein>
<reference evidence="2 3" key="1">
    <citation type="journal article" date="2015" name="Int. J. Syst. Evol. Microbiol.">
        <title>Carboxylicivirga linearis sp. nov., isolated from a sea cucumber culture pond.</title>
        <authorList>
            <person name="Wang F.Q."/>
            <person name="Zhou Y.X."/>
            <person name="Lin X.Z."/>
            <person name="Chen G.J."/>
            <person name="Du Z.J."/>
        </authorList>
    </citation>
    <scope>NUCLEOTIDE SEQUENCE [LARGE SCALE GENOMIC DNA]</scope>
    <source>
        <strain evidence="2 3">FB218</strain>
    </source>
</reference>
<dbReference type="InterPro" id="IPR001173">
    <property type="entry name" value="Glyco_trans_2-like"/>
</dbReference>
<dbReference type="PANTHER" id="PTHR43179:SF7">
    <property type="entry name" value="RHAMNOSYLTRANSFERASE WBBL"/>
    <property type="match status" value="1"/>
</dbReference>
<dbReference type="Pfam" id="PF00535">
    <property type="entry name" value="Glycos_transf_2"/>
    <property type="match status" value="1"/>
</dbReference>
<dbReference type="InterPro" id="IPR029044">
    <property type="entry name" value="Nucleotide-diphossugar_trans"/>
</dbReference>
<dbReference type="EMBL" id="JAGUCO010000005">
    <property type="protein sequence ID" value="MBS2098550.1"/>
    <property type="molecule type" value="Genomic_DNA"/>
</dbReference>
<evidence type="ECO:0000313" key="3">
    <source>
        <dbReference type="Proteomes" id="UP000708576"/>
    </source>
</evidence>
<gene>
    <name evidence="2" type="ORF">KEM10_09675</name>
</gene>
<accession>A0ABS5JUH7</accession>
<dbReference type="Proteomes" id="UP000708576">
    <property type="component" value="Unassembled WGS sequence"/>
</dbReference>
<evidence type="ECO:0000313" key="2">
    <source>
        <dbReference type="EMBL" id="MBS2098550.1"/>
    </source>
</evidence>
<evidence type="ECO:0000259" key="1">
    <source>
        <dbReference type="Pfam" id="PF00535"/>
    </source>
</evidence>
<dbReference type="CDD" id="cd04186">
    <property type="entry name" value="GT_2_like_c"/>
    <property type="match status" value="1"/>
</dbReference>
<sequence>MNSLFTIIVSYNFEKWIDKCLGSFASSTMLSQIIVVDNNSTDNTVSIIKENYPEVILIENKKNLGFGQANNLGIKYAIDHNAEFVFLLNQDAWIQANTFEKMVSAYQSLNDQSIGLLSPVHLDSKDNIEKGFLNYISKNHKLLNDLFLNKKKNHYTIDFVNAAAIMLSVECLKTVGGFEPEFFHYGEDVNFFQRIKFHNFKAVLIPDAFITHARDLENKERKTSLQRTFYFEFMETYKFDALDVNQHKTFRKKYLKYLRISIQNLFRNLVWFNKTKLIYWFWYGKAVITTRKKYAEIQNNYITHKGIYL</sequence>
<organism evidence="2 3">
    <name type="scientific">Carboxylicivirga linearis</name>
    <dbReference type="NCBI Taxonomy" id="1628157"/>
    <lineage>
        <taxon>Bacteria</taxon>
        <taxon>Pseudomonadati</taxon>
        <taxon>Bacteroidota</taxon>
        <taxon>Bacteroidia</taxon>
        <taxon>Marinilabiliales</taxon>
        <taxon>Marinilabiliaceae</taxon>
        <taxon>Carboxylicivirga</taxon>
    </lineage>
</organism>
<feature type="domain" description="Glycosyltransferase 2-like" evidence="1">
    <location>
        <begin position="7"/>
        <end position="138"/>
    </location>
</feature>
<name>A0ABS5JUH7_9BACT</name>
<proteinExistence type="predicted"/>
<dbReference type="PANTHER" id="PTHR43179">
    <property type="entry name" value="RHAMNOSYLTRANSFERASE WBBL"/>
    <property type="match status" value="1"/>
</dbReference>
<dbReference type="Gene3D" id="3.90.550.10">
    <property type="entry name" value="Spore Coat Polysaccharide Biosynthesis Protein SpsA, Chain A"/>
    <property type="match status" value="1"/>
</dbReference>
<keyword evidence="3" id="KW-1185">Reference proteome</keyword>
<dbReference type="SUPFAM" id="SSF53448">
    <property type="entry name" value="Nucleotide-diphospho-sugar transferases"/>
    <property type="match status" value="1"/>
</dbReference>
<dbReference type="RefSeq" id="WP_212215787.1">
    <property type="nucleotide sequence ID" value="NZ_JAGUCO010000005.1"/>
</dbReference>
<comment type="caution">
    <text evidence="2">The sequence shown here is derived from an EMBL/GenBank/DDBJ whole genome shotgun (WGS) entry which is preliminary data.</text>
</comment>